<dbReference type="EMBL" id="BARW01009793">
    <property type="protein sequence ID" value="GAI84590.1"/>
    <property type="molecule type" value="Genomic_DNA"/>
</dbReference>
<dbReference type="AlphaFoldDB" id="X1TAM1"/>
<proteinExistence type="predicted"/>
<name>X1TAM1_9ZZZZ</name>
<dbReference type="Gene3D" id="3.40.47.10">
    <property type="match status" value="1"/>
</dbReference>
<dbReference type="PANTHER" id="PTHR43365:SF1">
    <property type="entry name" value="ACETYL-COA C-ACYLTRANSFERASE"/>
    <property type="match status" value="1"/>
</dbReference>
<dbReference type="InterPro" id="IPR016039">
    <property type="entry name" value="Thiolase-like"/>
</dbReference>
<dbReference type="GO" id="GO:0016747">
    <property type="term" value="F:acyltransferase activity, transferring groups other than amino-acyl groups"/>
    <property type="evidence" value="ECO:0007669"/>
    <property type="project" value="InterPro"/>
</dbReference>
<dbReference type="Pfam" id="PF00108">
    <property type="entry name" value="Thiolase_N"/>
    <property type="match status" value="1"/>
</dbReference>
<organism evidence="2">
    <name type="scientific">marine sediment metagenome</name>
    <dbReference type="NCBI Taxonomy" id="412755"/>
    <lineage>
        <taxon>unclassified sequences</taxon>
        <taxon>metagenomes</taxon>
        <taxon>ecological metagenomes</taxon>
    </lineage>
</organism>
<comment type="caution">
    <text evidence="2">The sequence shown here is derived from an EMBL/GenBank/DDBJ whole genome shotgun (WGS) entry which is preliminary data.</text>
</comment>
<evidence type="ECO:0000259" key="1">
    <source>
        <dbReference type="Pfam" id="PF00108"/>
    </source>
</evidence>
<feature type="domain" description="Thiolase N-terminal" evidence="1">
    <location>
        <begin position="7"/>
        <end position="141"/>
    </location>
</feature>
<sequence length="146" mass="15408">MKPRIDVVVIDAVRSAMGKSGNKGMEKNGQLCHASAQDLLANTMRRLLNRVTAKAPNLDEREIEEVIVGCQMQTGEQGGNIARMSLLIANMPQAVNGVTVHQYCNSGLKAITMGAATLAAGAGDMMVCGGVEMLSHYKMGADIMSG</sequence>
<reference evidence="2" key="1">
    <citation type="journal article" date="2014" name="Front. Microbiol.">
        <title>High frequency of phylogenetically diverse reductive dehalogenase-homologous genes in deep subseafloor sedimentary metagenomes.</title>
        <authorList>
            <person name="Kawai M."/>
            <person name="Futagami T."/>
            <person name="Toyoda A."/>
            <person name="Takaki Y."/>
            <person name="Nishi S."/>
            <person name="Hori S."/>
            <person name="Arai W."/>
            <person name="Tsubouchi T."/>
            <person name="Morono Y."/>
            <person name="Uchiyama I."/>
            <person name="Ito T."/>
            <person name="Fujiyama A."/>
            <person name="Inagaki F."/>
            <person name="Takami H."/>
        </authorList>
    </citation>
    <scope>NUCLEOTIDE SEQUENCE</scope>
    <source>
        <strain evidence="2">Expedition CK06-06</strain>
    </source>
</reference>
<gene>
    <name evidence="2" type="ORF">S12H4_19559</name>
</gene>
<feature type="non-terminal residue" evidence="2">
    <location>
        <position position="146"/>
    </location>
</feature>
<protein>
    <recommendedName>
        <fullName evidence="1">Thiolase N-terminal domain-containing protein</fullName>
    </recommendedName>
</protein>
<accession>X1TAM1</accession>
<dbReference type="SUPFAM" id="SSF53901">
    <property type="entry name" value="Thiolase-like"/>
    <property type="match status" value="1"/>
</dbReference>
<evidence type="ECO:0000313" key="2">
    <source>
        <dbReference type="EMBL" id="GAI84590.1"/>
    </source>
</evidence>
<dbReference type="PANTHER" id="PTHR43365">
    <property type="entry name" value="BLR7806 PROTEIN"/>
    <property type="match status" value="1"/>
</dbReference>
<dbReference type="InterPro" id="IPR020616">
    <property type="entry name" value="Thiolase_N"/>
</dbReference>